<dbReference type="GO" id="GO:0005829">
    <property type="term" value="C:cytosol"/>
    <property type="evidence" value="ECO:0007669"/>
    <property type="project" value="TreeGrafter"/>
</dbReference>
<dbReference type="InterPro" id="IPR036568">
    <property type="entry name" value="GGCT-like_sf"/>
</dbReference>
<dbReference type="CDD" id="cd06661">
    <property type="entry name" value="GGCT_like"/>
    <property type="match status" value="1"/>
</dbReference>
<comment type="caution">
    <text evidence="5">The sequence shown here is derived from an EMBL/GenBank/DDBJ whole genome shotgun (WGS) entry which is preliminary data.</text>
</comment>
<dbReference type="InterPro" id="IPR039126">
    <property type="entry name" value="GGACT"/>
</dbReference>
<proteinExistence type="inferred from homology"/>
<gene>
    <name evidence="5" type="ORF">C0184_07200</name>
</gene>
<dbReference type="InterPro" id="IPR009288">
    <property type="entry name" value="AIG2-like_dom"/>
</dbReference>
<evidence type="ECO:0000256" key="3">
    <source>
        <dbReference type="RuleBase" id="RU367036"/>
    </source>
</evidence>
<dbReference type="EMBL" id="PNIQ01000473">
    <property type="protein sequence ID" value="PMP82173.1"/>
    <property type="molecule type" value="Genomic_DNA"/>
</dbReference>
<feature type="active site" description="Proton acceptor" evidence="2">
    <location>
        <position position="83"/>
    </location>
</feature>
<dbReference type="Proteomes" id="UP000243376">
    <property type="component" value="Unassembled WGS sequence"/>
</dbReference>
<dbReference type="GO" id="GO:0016740">
    <property type="term" value="F:transferase activity"/>
    <property type="evidence" value="ECO:0007669"/>
    <property type="project" value="UniProtKB-KW"/>
</dbReference>
<sequence>MRPFFVYGTLKRGQSNYARLLAGRTVSEMRAWLPNAALYTAGPYPFLIEAVDLAPPGATVFGELMTVAVNQYRQTLALLDELEDFVPGRVGNLYERVIRTVQTATASCEAWVYIAGAVVEAAIRRGELWLIDSGEWS</sequence>
<dbReference type="GO" id="GO:0061929">
    <property type="term" value="F:gamma-glutamylaminecyclotransferase activity"/>
    <property type="evidence" value="ECO:0007669"/>
    <property type="project" value="InterPro"/>
</dbReference>
<dbReference type="SUPFAM" id="SSF110857">
    <property type="entry name" value="Gamma-glutamyl cyclotransferase-like"/>
    <property type="match status" value="1"/>
</dbReference>
<reference evidence="5 6" key="1">
    <citation type="submission" date="2018-01" db="EMBL/GenBank/DDBJ databases">
        <title>Metagenomic assembled genomes from two thermal pools in the Uzon Caldera, Kamchatka, Russia.</title>
        <authorList>
            <person name="Wilkins L."/>
            <person name="Ettinger C."/>
        </authorList>
    </citation>
    <scope>NUCLEOTIDE SEQUENCE [LARGE SCALE GENOMIC DNA]</scope>
    <source>
        <strain evidence="5">ZAV-02</strain>
    </source>
</reference>
<name>A0A2J6X646_9CHLR</name>
<evidence type="ECO:0000313" key="5">
    <source>
        <dbReference type="EMBL" id="PMP82173.1"/>
    </source>
</evidence>
<protein>
    <recommendedName>
        <fullName evidence="3">Gamma-glutamylcyclotransferase family protein</fullName>
    </recommendedName>
</protein>
<dbReference type="InterPro" id="IPR013024">
    <property type="entry name" value="GGCT-like"/>
</dbReference>
<evidence type="ECO:0000313" key="6">
    <source>
        <dbReference type="Proteomes" id="UP000243376"/>
    </source>
</evidence>
<evidence type="ECO:0000256" key="2">
    <source>
        <dbReference type="PIRSR" id="PIRSR639126-1"/>
    </source>
</evidence>
<organism evidence="5 6">
    <name type="scientific">Chloroflexus aggregans</name>
    <dbReference type="NCBI Taxonomy" id="152260"/>
    <lineage>
        <taxon>Bacteria</taxon>
        <taxon>Bacillati</taxon>
        <taxon>Chloroflexota</taxon>
        <taxon>Chloroflexia</taxon>
        <taxon>Chloroflexales</taxon>
        <taxon>Chloroflexineae</taxon>
        <taxon>Chloroflexaceae</taxon>
        <taxon>Chloroflexus</taxon>
    </lineage>
</organism>
<dbReference type="Pfam" id="PF06094">
    <property type="entry name" value="GGACT"/>
    <property type="match status" value="1"/>
</dbReference>
<dbReference type="PANTHER" id="PTHR12510">
    <property type="entry name" value="TROPONIN C-AKIN-1 PROTEIN"/>
    <property type="match status" value="1"/>
</dbReference>
<dbReference type="AlphaFoldDB" id="A0A2J6X646"/>
<dbReference type="PANTHER" id="PTHR12510:SF4">
    <property type="entry name" value="GAMMA-GLUTAMYLAMINECYCLOTRANSFERASE"/>
    <property type="match status" value="1"/>
</dbReference>
<dbReference type="Gene3D" id="3.10.490.10">
    <property type="entry name" value="Gamma-glutamyl cyclotransferase-like"/>
    <property type="match status" value="1"/>
</dbReference>
<comment type="similarity">
    <text evidence="1 3">Belongs to the gamma-glutamylcyclotransferase family.</text>
</comment>
<evidence type="ECO:0000256" key="1">
    <source>
        <dbReference type="ARBA" id="ARBA00008861"/>
    </source>
</evidence>
<feature type="domain" description="Gamma-glutamylcyclotransferase AIG2-like" evidence="4">
    <location>
        <begin position="4"/>
        <end position="137"/>
    </location>
</feature>
<accession>A0A2J6X646</accession>
<keyword evidence="5" id="KW-0808">Transferase</keyword>
<evidence type="ECO:0000259" key="4">
    <source>
        <dbReference type="Pfam" id="PF06094"/>
    </source>
</evidence>